<sequence>MGLDELKPGNTKRAQATAIKAFKAFVKAENVDFHCVKRCYEKD</sequence>
<name>W2RCY3_PHYN3</name>
<protein>
    <submittedName>
        <fullName evidence="1">Uncharacterized protein</fullName>
    </submittedName>
</protein>
<dbReference type="RefSeq" id="XP_008892609.1">
    <property type="nucleotide sequence ID" value="XM_008894361.1"/>
</dbReference>
<gene>
    <name evidence="1" type="ORF">PPTG_20934</name>
</gene>
<dbReference type="Proteomes" id="UP000018817">
    <property type="component" value="Unassembled WGS sequence"/>
</dbReference>
<proteinExistence type="predicted"/>
<reference evidence="1 2" key="2">
    <citation type="submission" date="2013-11" db="EMBL/GenBank/DDBJ databases">
        <title>The Genome Sequence of Phytophthora parasitica INRA-310.</title>
        <authorList>
            <consortium name="The Broad Institute Genomics Platform"/>
            <person name="Russ C."/>
            <person name="Tyler B."/>
            <person name="Panabieres F."/>
            <person name="Shan W."/>
            <person name="Tripathy S."/>
            <person name="Grunwald N."/>
            <person name="Machado M."/>
            <person name="Johnson C.S."/>
            <person name="Arredondo F."/>
            <person name="Hong C."/>
            <person name="Coffey M."/>
            <person name="Young S.K."/>
            <person name="Zeng Q."/>
            <person name="Gargeya S."/>
            <person name="Fitzgerald M."/>
            <person name="Abouelleil A."/>
            <person name="Alvarado L."/>
            <person name="Chapman S.B."/>
            <person name="Gainer-Dewar J."/>
            <person name="Goldberg J."/>
            <person name="Griggs A."/>
            <person name="Gujja S."/>
            <person name="Hansen M."/>
            <person name="Howarth C."/>
            <person name="Imamovic A."/>
            <person name="Ireland A."/>
            <person name="Larimer J."/>
            <person name="McCowan C."/>
            <person name="Murphy C."/>
            <person name="Pearson M."/>
            <person name="Poon T.W."/>
            <person name="Priest M."/>
            <person name="Roberts A."/>
            <person name="Saif S."/>
            <person name="Shea T."/>
            <person name="Sykes S."/>
            <person name="Wortman J."/>
            <person name="Nusbaum C."/>
            <person name="Birren B."/>
        </authorList>
    </citation>
    <scope>NUCLEOTIDE SEQUENCE [LARGE SCALE GENOMIC DNA]</scope>
    <source>
        <strain evidence="1 2">INRA-310</strain>
    </source>
</reference>
<dbReference type="EMBL" id="KI669562">
    <property type="protein sequence ID" value="ETN22539.1"/>
    <property type="molecule type" value="Genomic_DNA"/>
</dbReference>
<dbReference type="VEuPathDB" id="FungiDB:PPTG_20934"/>
<evidence type="ECO:0000313" key="1">
    <source>
        <dbReference type="EMBL" id="ETN22539.1"/>
    </source>
</evidence>
<dbReference type="GeneID" id="20189533"/>
<dbReference type="AlphaFoldDB" id="W2RCY3"/>
<reference evidence="2" key="1">
    <citation type="submission" date="2011-12" db="EMBL/GenBank/DDBJ databases">
        <authorList>
            <consortium name="The Broad Institute Genome Sequencing Platform"/>
            <person name="Russ C."/>
            <person name="Tyler B."/>
            <person name="Panabieres F."/>
            <person name="Shan W."/>
            <person name="Tripathy S."/>
            <person name="Grunwald N."/>
            <person name="Machado M."/>
            <person name="Young S.K."/>
            <person name="Zeng Q."/>
            <person name="Gargeya S."/>
            <person name="Fitzgerald M."/>
            <person name="Haas B."/>
            <person name="Abouelleil A."/>
            <person name="Alvarado L."/>
            <person name="Arachchi H.M."/>
            <person name="Berlin A."/>
            <person name="Chapman S.B."/>
            <person name="Gearin G."/>
            <person name="Goldberg J."/>
            <person name="Griggs A."/>
            <person name="Gujja S."/>
            <person name="Hansen M."/>
            <person name="Heiman D."/>
            <person name="Howarth C."/>
            <person name="Larimer J."/>
            <person name="Lui A."/>
            <person name="MacDonald P.J.P."/>
            <person name="McCowen C."/>
            <person name="Montmayeur A."/>
            <person name="Murphy C."/>
            <person name="Neiman D."/>
            <person name="Pearson M."/>
            <person name="Priest M."/>
            <person name="Roberts A."/>
            <person name="Saif S."/>
            <person name="Shea T."/>
            <person name="Sisk P."/>
            <person name="Stolte C."/>
            <person name="Sykes S."/>
            <person name="Wortman J."/>
            <person name="Nusbaum C."/>
            <person name="Birren B."/>
        </authorList>
    </citation>
    <scope>NUCLEOTIDE SEQUENCE [LARGE SCALE GENOMIC DNA]</scope>
    <source>
        <strain evidence="2">INRA-310</strain>
    </source>
</reference>
<accession>W2RCY3</accession>
<organism evidence="1 2">
    <name type="scientific">Phytophthora nicotianae (strain INRA-310)</name>
    <name type="common">Phytophthora parasitica</name>
    <dbReference type="NCBI Taxonomy" id="761204"/>
    <lineage>
        <taxon>Eukaryota</taxon>
        <taxon>Sar</taxon>
        <taxon>Stramenopiles</taxon>
        <taxon>Oomycota</taxon>
        <taxon>Peronosporomycetes</taxon>
        <taxon>Peronosporales</taxon>
        <taxon>Peronosporaceae</taxon>
        <taxon>Phytophthora</taxon>
    </lineage>
</organism>
<evidence type="ECO:0000313" key="2">
    <source>
        <dbReference type="Proteomes" id="UP000018817"/>
    </source>
</evidence>